<evidence type="ECO:0000313" key="9">
    <source>
        <dbReference type="Proteomes" id="UP001500707"/>
    </source>
</evidence>
<dbReference type="InterPro" id="IPR007267">
    <property type="entry name" value="GtrA_DPMS_TM"/>
</dbReference>
<feature type="domain" description="GtrA/DPMS transmembrane" evidence="7">
    <location>
        <begin position="5"/>
        <end position="100"/>
    </location>
</feature>
<feature type="transmembrane region" description="Helical" evidence="6">
    <location>
        <begin position="51"/>
        <end position="67"/>
    </location>
</feature>
<dbReference type="Pfam" id="PF04138">
    <property type="entry name" value="GtrA_DPMS_TM"/>
    <property type="match status" value="1"/>
</dbReference>
<evidence type="ECO:0000256" key="3">
    <source>
        <dbReference type="ARBA" id="ARBA00022989"/>
    </source>
</evidence>
<dbReference type="Proteomes" id="UP001500707">
    <property type="component" value="Unassembled WGS sequence"/>
</dbReference>
<organism evidence="8 9">
    <name type="scientific">Streptomyces osmaniensis</name>
    <dbReference type="NCBI Taxonomy" id="593134"/>
    <lineage>
        <taxon>Bacteria</taxon>
        <taxon>Bacillati</taxon>
        <taxon>Actinomycetota</taxon>
        <taxon>Actinomycetes</taxon>
        <taxon>Kitasatosporales</taxon>
        <taxon>Streptomycetaceae</taxon>
        <taxon>Streptomyces</taxon>
    </lineage>
</organism>
<accession>A0ABP6XMQ9</accession>
<comment type="caution">
    <text evidence="8">The sequence shown here is derived from an EMBL/GenBank/DDBJ whole genome shotgun (WGS) entry which is preliminary data.</text>
</comment>
<protein>
    <recommendedName>
        <fullName evidence="7">GtrA/DPMS transmembrane domain-containing protein</fullName>
    </recommendedName>
</protein>
<evidence type="ECO:0000256" key="2">
    <source>
        <dbReference type="ARBA" id="ARBA00022692"/>
    </source>
</evidence>
<keyword evidence="9" id="KW-1185">Reference proteome</keyword>
<keyword evidence="4 6" id="KW-0472">Membrane</keyword>
<sequence>MLAAAMPWAVANALVTVAGTLLCTELHALFTFGTGRRPDWRRHMQSSGSAVAAYLATTAAMFALYAVQPSPGMVWEQTVYLTASGLAGVGRFLVLRLFVFADRSERDGRSGRSTRSETLVPGEPNLRLVPGTDTSRRQVAVTHPALVPSAA</sequence>
<feature type="transmembrane region" description="Helical" evidence="6">
    <location>
        <begin position="79"/>
        <end position="99"/>
    </location>
</feature>
<evidence type="ECO:0000256" key="5">
    <source>
        <dbReference type="SAM" id="MobiDB-lite"/>
    </source>
</evidence>
<evidence type="ECO:0000256" key="1">
    <source>
        <dbReference type="ARBA" id="ARBA00004141"/>
    </source>
</evidence>
<comment type="subcellular location">
    <subcellularLocation>
        <location evidence="1">Membrane</location>
        <topology evidence="1">Multi-pass membrane protein</topology>
    </subcellularLocation>
</comment>
<proteinExistence type="predicted"/>
<name>A0ABP6XMQ9_9ACTN</name>
<feature type="transmembrane region" description="Helical" evidence="6">
    <location>
        <begin position="6"/>
        <end position="30"/>
    </location>
</feature>
<evidence type="ECO:0000256" key="4">
    <source>
        <dbReference type="ARBA" id="ARBA00023136"/>
    </source>
</evidence>
<gene>
    <name evidence="8" type="ORF">GCM10022295_59180</name>
</gene>
<keyword evidence="2 6" id="KW-0812">Transmembrane</keyword>
<feature type="region of interest" description="Disordered" evidence="5">
    <location>
        <begin position="106"/>
        <end position="134"/>
    </location>
</feature>
<reference evidence="9" key="1">
    <citation type="journal article" date="2019" name="Int. J. Syst. Evol. Microbiol.">
        <title>The Global Catalogue of Microorganisms (GCM) 10K type strain sequencing project: providing services to taxonomists for standard genome sequencing and annotation.</title>
        <authorList>
            <consortium name="The Broad Institute Genomics Platform"/>
            <consortium name="The Broad Institute Genome Sequencing Center for Infectious Disease"/>
            <person name="Wu L."/>
            <person name="Ma J."/>
        </authorList>
    </citation>
    <scope>NUCLEOTIDE SEQUENCE [LARGE SCALE GENOMIC DNA]</scope>
    <source>
        <strain evidence="9">JCM 17656</strain>
    </source>
</reference>
<evidence type="ECO:0000313" key="8">
    <source>
        <dbReference type="EMBL" id="GAA3569585.1"/>
    </source>
</evidence>
<evidence type="ECO:0000259" key="7">
    <source>
        <dbReference type="Pfam" id="PF04138"/>
    </source>
</evidence>
<keyword evidence="3 6" id="KW-1133">Transmembrane helix</keyword>
<dbReference type="EMBL" id="BAABCE010000012">
    <property type="protein sequence ID" value="GAA3569585.1"/>
    <property type="molecule type" value="Genomic_DNA"/>
</dbReference>
<evidence type="ECO:0000256" key="6">
    <source>
        <dbReference type="SAM" id="Phobius"/>
    </source>
</evidence>